<feature type="coiled-coil region" evidence="17">
    <location>
        <begin position="3290"/>
        <end position="3338"/>
    </location>
</feature>
<dbReference type="InParanoid" id="G8YEM9"/>
<feature type="domain" description="AAA+ ATPase" evidence="18">
    <location>
        <begin position="1803"/>
        <end position="1940"/>
    </location>
</feature>
<comment type="subunit">
    <text evidence="3">Consists of at least two heavy chains and a number of intermediate and light chains.</text>
</comment>
<dbReference type="FunFam" id="1.20.920.20:FF:000002">
    <property type="entry name" value="Cytoplasmic dynein 1 heavy chain"/>
    <property type="match status" value="1"/>
</dbReference>
<comment type="subcellular location">
    <subcellularLocation>
        <location evidence="1">Cytoplasm</location>
        <location evidence="1">Cytoskeleton</location>
    </subcellularLocation>
</comment>
<dbReference type="GO" id="GO:0000070">
    <property type="term" value="P:mitotic sister chromatid segregation"/>
    <property type="evidence" value="ECO:0007669"/>
    <property type="project" value="UniProtKB-ARBA"/>
</dbReference>
<evidence type="ECO:0000256" key="11">
    <source>
        <dbReference type="ARBA" id="ARBA00023017"/>
    </source>
</evidence>
<dbReference type="InterPro" id="IPR004273">
    <property type="entry name" value="Dynein_heavy_D6_P-loop"/>
</dbReference>
<evidence type="ECO:0000256" key="16">
    <source>
        <dbReference type="ARBA" id="ARBA00053342"/>
    </source>
</evidence>
<dbReference type="InterPro" id="IPR024743">
    <property type="entry name" value="Dynein_HC_stalk"/>
</dbReference>
<dbReference type="Gene3D" id="1.20.58.1120">
    <property type="match status" value="1"/>
</dbReference>
<dbReference type="SMART" id="SM00382">
    <property type="entry name" value="AAA"/>
    <property type="match status" value="3"/>
</dbReference>
<dbReference type="InterPro" id="IPR003593">
    <property type="entry name" value="AAA+_ATPase"/>
</dbReference>
<keyword evidence="8" id="KW-0677">Repeat</keyword>
<dbReference type="InterPro" id="IPR042228">
    <property type="entry name" value="Dynein_linker_3"/>
</dbReference>
<dbReference type="CDD" id="cd00009">
    <property type="entry name" value="AAA"/>
    <property type="match status" value="1"/>
</dbReference>
<dbReference type="Pfam" id="PF12781">
    <property type="entry name" value="AAA_9"/>
    <property type="match status" value="1"/>
</dbReference>
<keyword evidence="14" id="KW-0206">Cytoskeleton</keyword>
<dbReference type="InterPro" id="IPR043157">
    <property type="entry name" value="Dynein_AAA1S"/>
</dbReference>
<dbReference type="InterPro" id="IPR042219">
    <property type="entry name" value="AAA_lid_11_sf"/>
</dbReference>
<dbReference type="GO" id="GO:0005938">
    <property type="term" value="C:cell cortex"/>
    <property type="evidence" value="ECO:0007669"/>
    <property type="project" value="UniProtKB-ARBA"/>
</dbReference>
<evidence type="ECO:0000256" key="14">
    <source>
        <dbReference type="ARBA" id="ARBA00023212"/>
    </source>
</evidence>
<comment type="similarity">
    <text evidence="2">Belongs to the dynein heavy chain family.</text>
</comment>
<keyword evidence="12 17" id="KW-0175">Coiled coil</keyword>
<dbReference type="GO" id="GO:0030473">
    <property type="term" value="P:nuclear migration along microtubule"/>
    <property type="evidence" value="ECO:0007669"/>
    <property type="project" value="UniProtKB-ARBA"/>
</dbReference>
<evidence type="ECO:0000256" key="9">
    <source>
        <dbReference type="ARBA" id="ARBA00022741"/>
    </source>
</evidence>
<dbReference type="GO" id="GO:0000741">
    <property type="term" value="P:karyogamy"/>
    <property type="evidence" value="ECO:0007669"/>
    <property type="project" value="UniProtKB-KW"/>
</dbReference>
<dbReference type="GO" id="GO:1902850">
    <property type="term" value="P:microtubule cytoskeleton organization involved in mitosis"/>
    <property type="evidence" value="ECO:0007669"/>
    <property type="project" value="UniProtKB-ARBA"/>
</dbReference>
<dbReference type="InterPro" id="IPR042222">
    <property type="entry name" value="Dynein_2_N"/>
</dbReference>
<evidence type="ECO:0000256" key="3">
    <source>
        <dbReference type="ARBA" id="ARBA00011655"/>
    </source>
</evidence>
<dbReference type="Gene3D" id="1.20.920.20">
    <property type="match status" value="1"/>
</dbReference>
<dbReference type="FunCoup" id="G8YEM9">
    <property type="interactions" value="1213"/>
</dbReference>
<dbReference type="PROSITE" id="PS00675">
    <property type="entry name" value="SIGMA54_INTERACT_1"/>
    <property type="match status" value="1"/>
</dbReference>
<evidence type="ECO:0000313" key="19">
    <source>
        <dbReference type="EMBL" id="CCE81628.1"/>
    </source>
</evidence>
<dbReference type="InterPro" id="IPR041466">
    <property type="entry name" value="Dynein_AAA5_ext"/>
</dbReference>
<dbReference type="InterPro" id="IPR024317">
    <property type="entry name" value="Dynein_heavy_chain_D4_dom"/>
</dbReference>
<keyword evidence="9" id="KW-0547">Nucleotide-binding</keyword>
<dbReference type="InterPro" id="IPR025662">
    <property type="entry name" value="Sigma_54_int_dom_ATP-bd_1"/>
</dbReference>
<evidence type="ECO:0000259" key="18">
    <source>
        <dbReference type="SMART" id="SM00382"/>
    </source>
</evidence>
<keyword evidence="6" id="KW-0963">Cytoplasm</keyword>
<organism evidence="19 20">
    <name type="scientific">Pichia sorbitophila (strain ATCC MYA-4447 / BCRC 22081 / CBS 7064 / NBRC 10061 / NRRL Y-12695)</name>
    <name type="common">Hybrid yeast</name>
    <dbReference type="NCBI Taxonomy" id="559304"/>
    <lineage>
        <taxon>Eukaryota</taxon>
        <taxon>Fungi</taxon>
        <taxon>Dikarya</taxon>
        <taxon>Ascomycota</taxon>
        <taxon>Saccharomycotina</taxon>
        <taxon>Pichiomycetes</taxon>
        <taxon>Debaryomycetaceae</taxon>
        <taxon>Millerozyma</taxon>
    </lineage>
</organism>
<proteinExistence type="inferred from homology"/>
<dbReference type="Pfam" id="PF22597">
    <property type="entry name" value="DYN_lid"/>
    <property type="match status" value="1"/>
</dbReference>
<dbReference type="InterPro" id="IPR041658">
    <property type="entry name" value="AAA_lid_11"/>
</dbReference>
<dbReference type="OrthoDB" id="447173at2759"/>
<dbReference type="Pfam" id="PF03028">
    <property type="entry name" value="Dynein_heavy"/>
    <property type="match status" value="1"/>
</dbReference>
<dbReference type="Gene3D" id="1.20.920.30">
    <property type="match status" value="1"/>
</dbReference>
<keyword evidence="10" id="KW-0067">ATP-binding</keyword>
<dbReference type="HOGENOM" id="CLU_000038_7_0_1"/>
<protein>
    <recommendedName>
        <fullName evidence="4">Dynein heavy chain, cytoplasmic</fullName>
    </recommendedName>
    <alternativeName>
        <fullName evidence="15">Dynein heavy chain, cytosolic</fullName>
    </alternativeName>
</protein>
<reference evidence="19 20" key="1">
    <citation type="journal article" date="2012" name="G3 (Bethesda)">
        <title>Pichia sorbitophila, an interspecies yeast hybrid reveals early steps of genome resolution following polyploidization.</title>
        <authorList>
            <person name="Leh Louis V."/>
            <person name="Despons L."/>
            <person name="Friedrich A."/>
            <person name="Martin T."/>
            <person name="Durrens P."/>
            <person name="Casaregola S."/>
            <person name="Neuveglise C."/>
            <person name="Fairhead C."/>
            <person name="Marck C."/>
            <person name="Cruz J.A."/>
            <person name="Straub M.L."/>
            <person name="Kugler V."/>
            <person name="Sacerdot C."/>
            <person name="Uzunov Z."/>
            <person name="Thierry A."/>
            <person name="Weiss S."/>
            <person name="Bleykasten C."/>
            <person name="De Montigny J."/>
            <person name="Jacques N."/>
            <person name="Jung P."/>
            <person name="Lemaire M."/>
            <person name="Mallet S."/>
            <person name="Morel G."/>
            <person name="Richard G.F."/>
            <person name="Sarkar A."/>
            <person name="Savel G."/>
            <person name="Schacherer J."/>
            <person name="Seret M.L."/>
            <person name="Talla E."/>
            <person name="Samson G."/>
            <person name="Jubin C."/>
            <person name="Poulain J."/>
            <person name="Vacherie B."/>
            <person name="Barbe V."/>
            <person name="Pelletier E."/>
            <person name="Sherman D.J."/>
            <person name="Westhof E."/>
            <person name="Weissenbach J."/>
            <person name="Baret P.V."/>
            <person name="Wincker P."/>
            <person name="Gaillardin C."/>
            <person name="Dujon B."/>
            <person name="Souciet J.L."/>
        </authorList>
    </citation>
    <scope>NUCLEOTIDE SEQUENCE [LARGE SCALE GENOMIC DNA]</scope>
    <source>
        <strain evidence="20">ATCC MYA-4447 / BCRC 22081 / CBS 7064 / NBRC 10061 / NRRL Y-12695</strain>
    </source>
</reference>
<evidence type="ECO:0000256" key="4">
    <source>
        <dbReference type="ARBA" id="ARBA00022197"/>
    </source>
</evidence>
<dbReference type="GO" id="GO:0000235">
    <property type="term" value="C:astral microtubule"/>
    <property type="evidence" value="ECO:0007669"/>
    <property type="project" value="UniProtKB-ARBA"/>
</dbReference>
<keyword evidence="5" id="KW-0415">Karyogamy</keyword>
<evidence type="ECO:0000256" key="10">
    <source>
        <dbReference type="ARBA" id="ARBA00022840"/>
    </source>
</evidence>
<dbReference type="InterPro" id="IPR054354">
    <property type="entry name" value="DYNC2H1-like_lid"/>
</dbReference>
<gene>
    <name evidence="19" type="primary">Piso0_002290</name>
    <name evidence="19" type="ORF">GNLVRS01_PISO0I06982g</name>
</gene>
<dbReference type="InterPro" id="IPR013602">
    <property type="entry name" value="Dynein_heavy_linker"/>
</dbReference>
<dbReference type="Proteomes" id="UP000005222">
    <property type="component" value="Chromosome I"/>
</dbReference>
<dbReference type="GO" id="GO:0008569">
    <property type="term" value="F:minus-end-directed microtubule motor activity"/>
    <property type="evidence" value="ECO:0007669"/>
    <property type="project" value="InterPro"/>
</dbReference>
<keyword evidence="20" id="KW-1185">Reference proteome</keyword>
<dbReference type="PANTHER" id="PTHR45703:SF36">
    <property type="entry name" value="DYNEIN HEAVY CHAIN, CYTOPLASMIC"/>
    <property type="match status" value="1"/>
</dbReference>
<dbReference type="InterPro" id="IPR013594">
    <property type="entry name" value="Dynein_heavy_tail"/>
</dbReference>
<name>G8YEM9_PICSO</name>
<dbReference type="InterPro" id="IPR026983">
    <property type="entry name" value="DHC"/>
</dbReference>
<dbReference type="Pfam" id="PF12777">
    <property type="entry name" value="MT"/>
    <property type="match status" value="1"/>
</dbReference>
<dbReference type="Pfam" id="PF12774">
    <property type="entry name" value="AAA_6"/>
    <property type="match status" value="1"/>
</dbReference>
<evidence type="ECO:0000256" key="7">
    <source>
        <dbReference type="ARBA" id="ARBA00022701"/>
    </source>
</evidence>
<dbReference type="Pfam" id="PF18198">
    <property type="entry name" value="AAA_lid_11"/>
    <property type="match status" value="1"/>
</dbReference>
<dbReference type="eggNOG" id="KOG3595">
    <property type="taxonomic scope" value="Eukaryota"/>
</dbReference>
<dbReference type="SUPFAM" id="SSF52540">
    <property type="entry name" value="P-loop containing nucleoside triphosphate hydrolases"/>
    <property type="match status" value="4"/>
</dbReference>
<evidence type="ECO:0000256" key="13">
    <source>
        <dbReference type="ARBA" id="ARBA00023175"/>
    </source>
</evidence>
<dbReference type="Gene3D" id="3.40.50.300">
    <property type="entry name" value="P-loop containing nucleotide triphosphate hydrolases"/>
    <property type="match status" value="5"/>
</dbReference>
<dbReference type="GO" id="GO:0051959">
    <property type="term" value="F:dynein light intermediate chain binding"/>
    <property type="evidence" value="ECO:0007669"/>
    <property type="project" value="InterPro"/>
</dbReference>
<dbReference type="OMA" id="NERQMTR"/>
<dbReference type="GO" id="GO:0045505">
    <property type="term" value="F:dynein intermediate chain binding"/>
    <property type="evidence" value="ECO:0007669"/>
    <property type="project" value="InterPro"/>
</dbReference>
<dbReference type="FunFam" id="3.40.50.300:FF:000996">
    <property type="entry name" value="Cytoplasmic dynein heavy chain"/>
    <property type="match status" value="1"/>
</dbReference>
<evidence type="ECO:0000256" key="1">
    <source>
        <dbReference type="ARBA" id="ARBA00004245"/>
    </source>
</evidence>
<evidence type="ECO:0000256" key="17">
    <source>
        <dbReference type="SAM" id="Coils"/>
    </source>
</evidence>
<dbReference type="Pfam" id="PF12780">
    <property type="entry name" value="AAA_8"/>
    <property type="match status" value="1"/>
</dbReference>
<dbReference type="Gene3D" id="1.10.8.710">
    <property type="match status" value="1"/>
</dbReference>
<dbReference type="FunFam" id="3.40.50.300:FF:002357">
    <property type="entry name" value="Glutathione S-transferase class-mu 26 kDa isozyme"/>
    <property type="match status" value="1"/>
</dbReference>
<dbReference type="EMBL" id="FO082051">
    <property type="protein sequence ID" value="CCE81628.1"/>
    <property type="molecule type" value="Genomic_DNA"/>
</dbReference>
<keyword evidence="13" id="KW-0505">Motor protein</keyword>
<dbReference type="PANTHER" id="PTHR45703">
    <property type="entry name" value="DYNEIN HEAVY CHAIN"/>
    <property type="match status" value="1"/>
</dbReference>
<dbReference type="InterPro" id="IPR027417">
    <property type="entry name" value="P-loop_NTPase"/>
</dbReference>
<dbReference type="Pfam" id="PF12775">
    <property type="entry name" value="AAA_7"/>
    <property type="match status" value="1"/>
</dbReference>
<evidence type="ECO:0000256" key="8">
    <source>
        <dbReference type="ARBA" id="ARBA00022737"/>
    </source>
</evidence>
<evidence type="ECO:0000256" key="15">
    <source>
        <dbReference type="ARBA" id="ARBA00033439"/>
    </source>
</evidence>
<feature type="coiled-coil region" evidence="17">
    <location>
        <begin position="1125"/>
        <end position="1163"/>
    </location>
</feature>
<dbReference type="GO" id="GO:0005868">
    <property type="term" value="C:cytoplasmic dynein complex"/>
    <property type="evidence" value="ECO:0007669"/>
    <property type="project" value="UniProtKB-ARBA"/>
</dbReference>
<dbReference type="GO" id="GO:0005524">
    <property type="term" value="F:ATP binding"/>
    <property type="evidence" value="ECO:0007669"/>
    <property type="project" value="UniProtKB-KW"/>
</dbReference>
<dbReference type="InterPro" id="IPR035706">
    <property type="entry name" value="AAA_9"/>
</dbReference>
<evidence type="ECO:0000256" key="2">
    <source>
        <dbReference type="ARBA" id="ARBA00008887"/>
    </source>
</evidence>
<dbReference type="Pfam" id="PF17852">
    <property type="entry name" value="Dynein_AAA_lid"/>
    <property type="match status" value="1"/>
</dbReference>
<keyword evidence="7" id="KW-0493">Microtubule</keyword>
<evidence type="ECO:0000256" key="6">
    <source>
        <dbReference type="ARBA" id="ARBA00022490"/>
    </source>
</evidence>
<keyword evidence="11" id="KW-0243">Dynein</keyword>
<dbReference type="Gene3D" id="1.10.8.720">
    <property type="entry name" value="Region D6 of dynein motor"/>
    <property type="match status" value="1"/>
</dbReference>
<comment type="function">
    <text evidence="16">Cytoplasmic dynein acts as a motor for the intracellular retrograde motility of vesicles and organelles along microtubules. Dynein has ATPase activity; the force-producing power stroke is thought to occur on release of ADP. Required to maintain uniform nuclear distribution in hyphae. May play an important role in the proper orientation of the mitotic spindle into the budding daughter cell yeast. Probably required for normal progression of the cell cycle.</text>
</comment>
<dbReference type="Gene3D" id="1.10.8.1220">
    <property type="match status" value="1"/>
</dbReference>
<dbReference type="Gene3D" id="6.10.140.1060">
    <property type="match status" value="1"/>
</dbReference>
<dbReference type="Gene3D" id="1.10.472.130">
    <property type="match status" value="1"/>
</dbReference>
<dbReference type="GO" id="GO:0005816">
    <property type="term" value="C:spindle pole body"/>
    <property type="evidence" value="ECO:0007669"/>
    <property type="project" value="UniProtKB-ARBA"/>
</dbReference>
<dbReference type="Pfam" id="PF08393">
    <property type="entry name" value="DHC_N2"/>
    <property type="match status" value="1"/>
</dbReference>
<evidence type="ECO:0000256" key="5">
    <source>
        <dbReference type="ARBA" id="ARBA00022459"/>
    </source>
</evidence>
<dbReference type="Gene3D" id="3.20.180.20">
    <property type="entry name" value="Dynein heavy chain, N-terminal domain 2"/>
    <property type="match status" value="1"/>
</dbReference>
<accession>G8YEM9</accession>
<dbReference type="STRING" id="559304.G8YEM9"/>
<sequence length="4167" mass="479397">MVVTTERLVVFVEQWTGTSASGRAVEQIKHFASGYGRNALYIISKEDEFEAAADVGDIRNIEDARMVGVMVKPPGLVEQIESLNLVRLAMGASPNDTFESIRSIVQYGLGSWFGAIAGESSSESTVNRARIKFNELSLTLQHLQQQIEVPDLMISVHPKVISYLAGSENEVRLLEDTRFLNELTTIVGTWVRQIQRITSLHHNPADGDSIIDEVQFWKSMEIALADLERQISSPEVSTSIEFLNKAKRFHISLTFQNDTDFTKRIAEARLYNSFLRDFPIEQLHTEITDLDTTALESIISNLFGHFRKLRNISSFPLTRSIEIAEVLIHDIARVLAKRLTHINLMSLPFPQYISTFNDSILHSFDMIEDQVKSITNLFREVLRKRQEKFFIIKIEQDAINELKKRAYITYNFRLKHQNMLSILINLQEQTDYASLLINAYNNYILSCDIFDMGPQAMNAWVTNEALYQSVFVEVESATATKLNNLFELCTNFNDYVSLFDNLNLYESDTVSFLDLINDDYKLRILTAADNEVNKVIQFNLSQSLEITNAIVDIQAEGPLVSRYLWNVNLLKKLEYFKEEMPKMLGQNWNNYSIGKTLDGKINKVLETLVPSAIFEEWLMEFRDIDLTLSLPVAKIITQPNYDITVNFDSQLIEFGIQVARFDYLGLRPPSHILVASKKIEKVKPFVTGLYEHMNLFKELLDSSLNETDQGSVTVLLQNRLTSLLEVIPQLLDTRWDHLIQAIDLQDASVANGVMISQNLVELRSLNLFNKFQSDTYSLYSDLNRLYHFHESIYHQHMEELTKCDFKQESISQILSEIQNKVSNIALENFSNVDKFCDIVNSDLKTVLSRKLKYELNQFYQMIKNENENSNLDGVQIHKLELYQGQTIICSPPLLESKRYFYSLVSNKCQVIHGQQPIQFYESKKDMRSIHDFLDHSVNNVLCDTLNEIDSLITIGEVYLNKWHVLQNIWKLDLDNESDWELLFPSEPEVSDWANVINRYFELRQILDLENRLMSLKGVLIIDFSNIYNRVTLFTQHFEEKLSKKFSSYVQTQTRSIILEMDDSKKLLEPALDFSGEADSILVGLKDYFDIKDKLCLWHDRISAITVCPQLFAKLSFKYPKKWVYKEQLESNLANLQSLVDVKSKNLEKNLEFAKSRVKSFSLDLRASIDTLVDEWSKCRPVSSTVQALEAISILNKFETRLEDISNQRRLIIHVSDNLQIPLDDDSKYSFISEEITDLREVWTTLNDLSDNLTKINSSKWKDLQAHSLHQKLNELLRLARTFPSKVRRFSAFDELVNKIKQYLQNIAFISELKNSSLKERHWKLIRQNLNLDPLSYDSLTLSNIWELNFSLNSQLLRNIMTQANNEKVIDDTLHQIENNWTSTTFETFSYRNKSLLVKNWGTLFDQCNSDLNALESMRNSAFYSTFENQILEKQEKLTRLSILFDVWIEVQRQWVYLDSIFDESNKDLLRMLPVEASRFSGLSTELNSILKRAYNYKNVTGVLGIPYLHEFMENSLQSLNRTKRSLAEYLEKERETFPRFYFIGNEDLLDLIGSGSDINRINKHIGKMFQNISHLGYDTENRKLISLNDYNGECMKLNNPILLSEKQSISDALLELDMEIKNTLADLVNANLNASSAFYQHSAPEEQLFKFIAELPSQVVILCFQITFTKRAESAIAENTILQLHSICEHLVTKVSQFVSSNISNAVRLKLENLIIELINQRETLHTMLDTNSTEKTRFIWNIQQRFYFKHEEKEKDIFKCIEVKQANTHFIYGFEYLGITEKLAYTPLVKKAFLSMSLAHFMKLGGALFGPAGTGKTEAIKALGRSLGINVIVFCCDESFDFQSLSRILIGLCKLGCWGCFDEFNRLDEKLLSAVSTQIENIKSGIKSQKKRTELLGKSIMPDDNTGIFVTMNPGYVGRSELPENLKKLFFSFSMSKPDLSVIVEVLLASQGFIHSKYIATLIHPFFKELSERTSDMLHYDFGLRTLKTVLLRCGRLLRSKNNNEENLKKFELQVLLRSLSEIIIPKLIKEDEQIFQELKEKYVPNLSFSSDELAPFKHSIEQHCLENGFVPNDNWIKKTLQVIEVSNSNNGIMLVGESGTGKTCIRNAALHALSEIQIKDSISYVIDSKVLSKNTLFGRLDTTTREWTDGIFTKIVRQAQENLKGELDKIIWIFFDGDIDPEWAETLNSVLDDNKLLTLPSGERLSLPTNLKLVFEIDSLKHATPATVTRCGMVWFDREVVTVEQIAKKYLFDFMSKPIHIDNANVDGQRVLLEYNHRSKSFMDTFIENDIQATAQYALKYARITVFSEERACKTLFTMLSSYRSKLYKFCHKNESNVVNIHSFVAKAVYLSTVWSFAGDCAADSRHNFGKDILQLPSFDSLKDQLGLLDEKLRYFDCDISLPSGDWISWISKVSYKDLEPQDVTKPSTVVPTADTLRNEDVIFSIINQHKSLILCGPPGSGKTMCLLDALRRSPNLDFISLNFSKETNPSTLIASLFQHCRISKTSGGKTLHPMDADKWVVVFCDEINLPKPDTYGTQKVISLMRQMIEYNGFWDEKEKQWVELSKIQFVGACNPDTDPGRNELSKRFIHLLPVIMIDYPEEISLRQIYQIFIDATLKLCPNLKGFSIALANTMIKVYLESKNKLSGVQPHYVYSPRELTRWCKGLVECLHEKQYDRLEELLRLWLHEGLRLFYDRLVKEEERIWTKSLFKSVLESDFPQAHLASVLEEPLFYTNWLTSRYESVGSRDLFAFLSERLKVFCDEETEVQLILYEDLIDISLRIDRVLRQPQGHMIIVGPPTSGRSTLAKFVSWINGIKVVSLNVSGKYSLDDFESQLKTLLLRCVKGEKICFLVDESSLLDVSFIERMNTLLANSEVPGLFEGDELKEFLGICKNEAESQGYILETQLDLLNWFSGQLSSNLHVIFTLSELKNANSPNLISSPALFNRCVLSWIDDWSDETLHELVHKSLNEVAFDESSYTPPKGLINLEKPYSLRNVLVEVLTSIHSFKMEYESPIRVGNFPVKILELVDVFMRIYSLKESELEDDQRRLSNGLDKLRDCVLQVNSLKKVLSEKRDVLATKDVEARQMLDEMLVNQNEAERRQEFSISTQQELTKQEREIEERRTKVVKDLEDAEPAVIAAQKGVQDIKKQHLTEIRSMSNPPSVLKLVMESVCTLLGYKVTNWRDVQLIIRRDDFISCIVNFDNESSMNEDLKDFMFTQYLSRDDYNFEAANRASKACGPLLQWVKAQLTYAEVLQKVGPLRQEVRTLENQTRITKAQLIAVHDMILELETKIEDYKVKYSSLIRETENIKMEMERVESKVSRSTKLIEDLTSEKDRWKTSISRFNTRRKLLIGNSIMSAAFLIYAAKEDQKGRLLFMEHLRTVLDDFKVSYESNLSIPRYLVSYDEIHKWEKIDVVKDELSIQNFTILKYSRVPLLVDPSGNSLQQILDVFSPRKVCVSSFLNESLPKQLENEIRFGGVIVIKDAEFLDPIVNPILRNEISHTGGRRTIEINGKVVDMSADFRMILYSRDPNLTLSSFVLSRTSIINFAITKGSIETMILDLTLRELEPDIDVKRNSQMTLHNEFIMKLHSLEEELLSCLNSTTGAILDDDTVLKTLANIKSESKRIDLQVDESKDIMDSVNKSRSNYMVYARQATALFGIIERLSFLDTYYQCDLEVFFSIYSFALKNTKSQNQMFNFLSQLYREAYARISPSLSNLHKITFALSLCFAYYASNSRIFSEVLQSLLKAIADREIGEILSQISQSVDSESNHSWEDISENTVNEVCSKIQDSSQSALSDILNAIVTAGQNADSILNSFTRITSFLFSGVGPFSTMYDLKDWAIHQIGKLSPIIMTSPTDYDPSFRVDILARVSKTKLITISMGSKEGIESANTALDNLNDKGPLVLLQNVHLSPSWLSYLSKKLETIPKSSLTRIFLTTSSKAQLPVALISNSNLLRFENIPSLKGIMNESFEATVSTFKEESNIRLHMYFLLSWFHSLLSERMRYFPVSFKEKYDISEFDLMVGHEHIKRIFDRIEYERTYVTPDIIPWKEVRYLIGEITYGGKIDAMEDFEYVNHLASLIFRPESFDSTFNLVLNDVTERTGETLCIPEGLSLDAYKKWIKELPEEAPPSWLSLQNQDINEFYVTQGKEIIEQVKNVSSI</sequence>
<evidence type="ECO:0000256" key="12">
    <source>
        <dbReference type="ARBA" id="ARBA00023054"/>
    </source>
</evidence>
<feature type="domain" description="AAA+ ATPase" evidence="18">
    <location>
        <begin position="2451"/>
        <end position="2597"/>
    </location>
</feature>
<dbReference type="Gene3D" id="1.20.140.100">
    <property type="entry name" value="Dynein heavy chain, N-terminal domain 2"/>
    <property type="match status" value="1"/>
</dbReference>
<dbReference type="Gene3D" id="1.10.287.2620">
    <property type="match status" value="1"/>
</dbReference>
<dbReference type="InterPro" id="IPR035699">
    <property type="entry name" value="AAA_6"/>
</dbReference>
<feature type="domain" description="AAA+ ATPase" evidence="18">
    <location>
        <begin position="2792"/>
        <end position="2957"/>
    </location>
</feature>
<evidence type="ECO:0000313" key="20">
    <source>
        <dbReference type="Proteomes" id="UP000005222"/>
    </source>
</evidence>
<dbReference type="Pfam" id="PF08385">
    <property type="entry name" value="DHC_N1"/>
    <property type="match status" value="1"/>
</dbReference>